<keyword evidence="3" id="KW-0472">Membrane</keyword>
<gene>
    <name evidence="4" type="ORF">S12H4_20333</name>
</gene>
<evidence type="ECO:0000256" key="3">
    <source>
        <dbReference type="SAM" id="Phobius"/>
    </source>
</evidence>
<dbReference type="GO" id="GO:0016757">
    <property type="term" value="F:glycosyltransferase activity"/>
    <property type="evidence" value="ECO:0007669"/>
    <property type="project" value="UniProtKB-KW"/>
</dbReference>
<organism evidence="4">
    <name type="scientific">marine sediment metagenome</name>
    <dbReference type="NCBI Taxonomy" id="412755"/>
    <lineage>
        <taxon>unclassified sequences</taxon>
        <taxon>metagenomes</taxon>
        <taxon>ecological metagenomes</taxon>
    </lineage>
</organism>
<evidence type="ECO:0008006" key="5">
    <source>
        <dbReference type="Google" id="ProtNLM"/>
    </source>
</evidence>
<accession>X1R289</accession>
<keyword evidence="3" id="KW-0812">Transmembrane</keyword>
<dbReference type="PANTHER" id="PTHR43630:SF1">
    <property type="entry name" value="POLY-BETA-1,6-N-ACETYL-D-GLUCOSAMINE SYNTHASE"/>
    <property type="match status" value="1"/>
</dbReference>
<keyword evidence="1" id="KW-0328">Glycosyltransferase</keyword>
<evidence type="ECO:0000256" key="1">
    <source>
        <dbReference type="ARBA" id="ARBA00022676"/>
    </source>
</evidence>
<sequence length="168" mass="19590">PDPVCWTEVPESLKVLGRQRNRWQRGLIDSLRIHRRMMLNPRYGTIGMVAFPYFVFFEMLAPVVELSGYIIIPISYALGMVDLLFFALFLTVAILIGVILSTGAVVLEELFYRRYPKTSDIVRLVAAAFLENFGYRQLTLWWRMKAFWDYFSGKTAWGKMERKGFTKT</sequence>
<keyword evidence="3" id="KW-1133">Transmembrane helix</keyword>
<dbReference type="PANTHER" id="PTHR43630">
    <property type="entry name" value="POLY-BETA-1,6-N-ACETYL-D-GLUCOSAMINE SYNTHASE"/>
    <property type="match status" value="1"/>
</dbReference>
<name>X1R289_9ZZZZ</name>
<dbReference type="AlphaFoldDB" id="X1R289"/>
<dbReference type="EMBL" id="BARW01010296">
    <property type="protein sequence ID" value="GAI74658.1"/>
    <property type="molecule type" value="Genomic_DNA"/>
</dbReference>
<feature type="transmembrane region" description="Helical" evidence="3">
    <location>
        <begin position="84"/>
        <end position="107"/>
    </location>
</feature>
<keyword evidence="2" id="KW-0808">Transferase</keyword>
<comment type="caution">
    <text evidence="4">The sequence shown here is derived from an EMBL/GenBank/DDBJ whole genome shotgun (WGS) entry which is preliminary data.</text>
</comment>
<protein>
    <recommendedName>
        <fullName evidence="5">Glycosyltransferase 2-like domain-containing protein</fullName>
    </recommendedName>
</protein>
<evidence type="ECO:0000313" key="4">
    <source>
        <dbReference type="EMBL" id="GAI74658.1"/>
    </source>
</evidence>
<evidence type="ECO:0000256" key="2">
    <source>
        <dbReference type="ARBA" id="ARBA00022679"/>
    </source>
</evidence>
<feature type="non-terminal residue" evidence="4">
    <location>
        <position position="1"/>
    </location>
</feature>
<feature type="transmembrane region" description="Helical" evidence="3">
    <location>
        <begin position="43"/>
        <end position="64"/>
    </location>
</feature>
<reference evidence="4" key="1">
    <citation type="journal article" date="2014" name="Front. Microbiol.">
        <title>High frequency of phylogenetically diverse reductive dehalogenase-homologous genes in deep subseafloor sedimentary metagenomes.</title>
        <authorList>
            <person name="Kawai M."/>
            <person name="Futagami T."/>
            <person name="Toyoda A."/>
            <person name="Takaki Y."/>
            <person name="Nishi S."/>
            <person name="Hori S."/>
            <person name="Arai W."/>
            <person name="Tsubouchi T."/>
            <person name="Morono Y."/>
            <person name="Uchiyama I."/>
            <person name="Ito T."/>
            <person name="Fujiyama A."/>
            <person name="Inagaki F."/>
            <person name="Takami H."/>
        </authorList>
    </citation>
    <scope>NUCLEOTIDE SEQUENCE</scope>
    <source>
        <strain evidence="4">Expedition CK06-06</strain>
    </source>
</reference>
<proteinExistence type="predicted"/>